<comment type="caution">
    <text evidence="1">The sequence shown here is derived from an EMBL/GenBank/DDBJ whole genome shotgun (WGS) entry which is preliminary data.</text>
</comment>
<accession>A0AAV7RS48</accession>
<organism evidence="1 2">
    <name type="scientific">Pleurodeles waltl</name>
    <name type="common">Iberian ribbed newt</name>
    <dbReference type="NCBI Taxonomy" id="8319"/>
    <lineage>
        <taxon>Eukaryota</taxon>
        <taxon>Metazoa</taxon>
        <taxon>Chordata</taxon>
        <taxon>Craniata</taxon>
        <taxon>Vertebrata</taxon>
        <taxon>Euteleostomi</taxon>
        <taxon>Amphibia</taxon>
        <taxon>Batrachia</taxon>
        <taxon>Caudata</taxon>
        <taxon>Salamandroidea</taxon>
        <taxon>Salamandridae</taxon>
        <taxon>Pleurodelinae</taxon>
        <taxon>Pleurodeles</taxon>
    </lineage>
</organism>
<reference evidence="1" key="1">
    <citation type="journal article" date="2022" name="bioRxiv">
        <title>Sequencing and chromosome-scale assembly of the giantPleurodeles waltlgenome.</title>
        <authorList>
            <person name="Brown T."/>
            <person name="Elewa A."/>
            <person name="Iarovenko S."/>
            <person name="Subramanian E."/>
            <person name="Araus A.J."/>
            <person name="Petzold A."/>
            <person name="Susuki M."/>
            <person name="Suzuki K.-i.T."/>
            <person name="Hayashi T."/>
            <person name="Toyoda A."/>
            <person name="Oliveira C."/>
            <person name="Osipova E."/>
            <person name="Leigh N.D."/>
            <person name="Simon A."/>
            <person name="Yun M.H."/>
        </authorList>
    </citation>
    <scope>NUCLEOTIDE SEQUENCE</scope>
    <source>
        <strain evidence="1">20211129_DDA</strain>
        <tissue evidence="1">Liver</tissue>
    </source>
</reference>
<dbReference type="AlphaFoldDB" id="A0AAV7RS48"/>
<dbReference type="Proteomes" id="UP001066276">
    <property type="component" value="Chromosome 5"/>
</dbReference>
<dbReference type="EMBL" id="JANPWB010000009">
    <property type="protein sequence ID" value="KAJ1154815.1"/>
    <property type="molecule type" value="Genomic_DNA"/>
</dbReference>
<name>A0AAV7RS48_PLEWA</name>
<evidence type="ECO:0000313" key="2">
    <source>
        <dbReference type="Proteomes" id="UP001066276"/>
    </source>
</evidence>
<protein>
    <submittedName>
        <fullName evidence="1">Uncharacterized protein</fullName>
    </submittedName>
</protein>
<evidence type="ECO:0000313" key="1">
    <source>
        <dbReference type="EMBL" id="KAJ1154815.1"/>
    </source>
</evidence>
<proteinExistence type="predicted"/>
<keyword evidence="2" id="KW-1185">Reference proteome</keyword>
<gene>
    <name evidence="1" type="ORF">NDU88_007558</name>
</gene>
<sequence>MEGNEPVGPLRSRALSWSLRESAAEVFLNLRIDWQCQHREWAVASKKQALYRKEFALACLLAATTGLSVYFV</sequence>